<keyword evidence="1" id="KW-0175">Coiled coil</keyword>
<organism evidence="2 3">
    <name type="scientific">Exaiptasia diaphana</name>
    <name type="common">Tropical sea anemone</name>
    <name type="synonym">Aiptasia pulchella</name>
    <dbReference type="NCBI Taxonomy" id="2652724"/>
    <lineage>
        <taxon>Eukaryota</taxon>
        <taxon>Metazoa</taxon>
        <taxon>Cnidaria</taxon>
        <taxon>Anthozoa</taxon>
        <taxon>Hexacorallia</taxon>
        <taxon>Actiniaria</taxon>
        <taxon>Aiptasiidae</taxon>
        <taxon>Exaiptasia</taxon>
    </lineage>
</organism>
<dbReference type="PANTHER" id="PTHR37508">
    <property type="entry name" value="TRANSMEMBRANE PROTEIN"/>
    <property type="match status" value="1"/>
</dbReference>
<dbReference type="OMA" id="TCFEEVR"/>
<dbReference type="PANTHER" id="PTHR37508:SF1">
    <property type="entry name" value="TRANSMEMBRANE PROTEIN"/>
    <property type="match status" value="1"/>
</dbReference>
<reference evidence="2" key="1">
    <citation type="submission" date="2022-11" db="UniProtKB">
        <authorList>
            <consortium name="EnsemblMetazoa"/>
        </authorList>
    </citation>
    <scope>IDENTIFICATION</scope>
</reference>
<evidence type="ECO:0000313" key="3">
    <source>
        <dbReference type="Proteomes" id="UP000887567"/>
    </source>
</evidence>
<evidence type="ECO:0000256" key="1">
    <source>
        <dbReference type="SAM" id="Coils"/>
    </source>
</evidence>
<dbReference type="GeneID" id="110239614"/>
<dbReference type="KEGG" id="epa:110239614"/>
<dbReference type="AlphaFoldDB" id="A0A913X9I3"/>
<protein>
    <submittedName>
        <fullName evidence="2">Uncharacterized protein</fullName>
    </submittedName>
</protein>
<feature type="coiled-coil region" evidence="1">
    <location>
        <begin position="165"/>
        <end position="213"/>
    </location>
</feature>
<dbReference type="Proteomes" id="UP000887567">
    <property type="component" value="Unplaced"/>
</dbReference>
<accession>A0A913X9I3</accession>
<keyword evidence="3" id="KW-1185">Reference proteome</keyword>
<dbReference type="OrthoDB" id="5989238at2759"/>
<dbReference type="RefSeq" id="XP_020900998.1">
    <property type="nucleotide sequence ID" value="XM_021045339.2"/>
</dbReference>
<dbReference type="EnsemblMetazoa" id="XM_021045339.2">
    <property type="protein sequence ID" value="XP_020900998.1"/>
    <property type="gene ID" value="LOC110239614"/>
</dbReference>
<evidence type="ECO:0000313" key="2">
    <source>
        <dbReference type="EnsemblMetazoa" id="XP_020900998.1"/>
    </source>
</evidence>
<sequence length="460" mass="52037">MALAKKDVVIGGETFFLDQIPDAKSALVALIKDDALGDVDLKGLVTDLSNLGKFIRVAYNGVAGHTELQIKVERVGLKIAKLAGKSDVAVHSFRTTSRDVLQELKGTYEYLLDGLEEMALVTLSGLATLAEKMAKASEELHKDFELAAGDVENALEDTRKFKGLEEEQRKKLNKQQEEFAKELKKAEQLKGEADEAERNAEELYYEAQKHEYKAYDDYGSFMKTVVDGLAKVLNAGALAVSLEPKKALEKLSQIGDKTAYKEAMDKAREEKMKHLEVKQKQQDMRREANQQCIEFAERIKNCRSDDELAQVAIDALHNSVGALKSLSVIMMNAAQFWKQMQTHCEALAGEEVQKQIETAVEKCDEARRMKIWTSSAFKKKAINYYAKWVALDEVCGNYMQQIKDTRGDLYKYLEENPTIEQSRRNVRDLAITFMKDLQKAQNDLEKKDLQTAQEIKELKE</sequence>
<name>A0A913X9I3_EXADI</name>
<proteinExistence type="predicted"/>